<dbReference type="GO" id="GO:0008483">
    <property type="term" value="F:transaminase activity"/>
    <property type="evidence" value="ECO:0007669"/>
    <property type="project" value="UniProtKB-KW"/>
</dbReference>
<feature type="domain" description="Aminotransferase class I/classII large" evidence="7">
    <location>
        <begin position="22"/>
        <end position="320"/>
    </location>
</feature>
<evidence type="ECO:0000256" key="4">
    <source>
        <dbReference type="ARBA" id="ARBA00022679"/>
    </source>
</evidence>
<organism evidence="9 11">
    <name type="scientific">Staphylococcus microti</name>
    <dbReference type="NCBI Taxonomy" id="569857"/>
    <lineage>
        <taxon>Bacteria</taxon>
        <taxon>Bacillati</taxon>
        <taxon>Bacillota</taxon>
        <taxon>Bacilli</taxon>
        <taxon>Bacillales</taxon>
        <taxon>Staphylococcaceae</taxon>
        <taxon>Staphylococcus</taxon>
    </lineage>
</organism>
<evidence type="ECO:0000256" key="3">
    <source>
        <dbReference type="ARBA" id="ARBA00022576"/>
    </source>
</evidence>
<keyword evidence="5 6" id="KW-0663">Pyridoxal phosphate</keyword>
<protein>
    <recommendedName>
        <fullName evidence="2">Putative pyridoxal phosphate-dependent acyltransferase</fullName>
    </recommendedName>
</protein>
<dbReference type="InterPro" id="IPR015421">
    <property type="entry name" value="PyrdxlP-dep_Trfase_major"/>
</dbReference>
<proteinExistence type="inferred from homology"/>
<evidence type="ECO:0000256" key="5">
    <source>
        <dbReference type="ARBA" id="ARBA00022898"/>
    </source>
</evidence>
<dbReference type="InterPro" id="IPR001917">
    <property type="entry name" value="Aminotrans_II_pyridoxalP_BS"/>
</dbReference>
<keyword evidence="3 9" id="KW-0032">Aminotransferase</keyword>
<dbReference type="STRING" id="569857.TP70_05615"/>
<dbReference type="OrthoDB" id="9813612at2"/>
<dbReference type="InterPro" id="IPR004839">
    <property type="entry name" value="Aminotransferase_I/II_large"/>
</dbReference>
<dbReference type="PANTHER" id="PTHR42885:SF2">
    <property type="entry name" value="HISTIDINOL-PHOSPHATE AMINOTRANSFERASE"/>
    <property type="match status" value="1"/>
</dbReference>
<dbReference type="PROSITE" id="PS00599">
    <property type="entry name" value="AA_TRANSFER_CLASS_2"/>
    <property type="match status" value="1"/>
</dbReference>
<sequence length="336" mass="38702">MIRIDKNEGVGTPLSAETYFEILNNQDYNLYHDNDYDRFCQAYANYFGGFSKDQVCAANGSDELIQKLMLIMPEGPCLTLNPDFFMYQAYAEQVQRPIEFVDATTDLQFPIENVLKRIDEVKPSFFILSNPHNPTGQRFAEDYILQIADKMREIGGYIVVDEAYIDFSTPLDITLEDHIVVMHTLSKAFGLAGLRVGVLIGTPETIARVRRIEHPYPLNILSLRIATYLFEHPESTQMFVEQQRALSARLKTIFTRYVDDKLTLYPSETNFILTAGEQAKALGEYIYERGFKPRFYDPVTEQPMGDCVRYSIMSTEDMDRFEAIVKEWSEQNDLSN</sequence>
<evidence type="ECO:0000256" key="6">
    <source>
        <dbReference type="RuleBase" id="RU003693"/>
    </source>
</evidence>
<dbReference type="Gene3D" id="3.90.1150.10">
    <property type="entry name" value="Aspartate Aminotransferase, domain 1"/>
    <property type="match status" value="1"/>
</dbReference>
<reference evidence="9 11" key="2">
    <citation type="submission" date="2018-06" db="EMBL/GenBank/DDBJ databases">
        <authorList>
            <consortium name="Pathogen Informatics"/>
            <person name="Doyle S."/>
        </authorList>
    </citation>
    <scope>NUCLEOTIDE SEQUENCE [LARGE SCALE GENOMIC DNA]</scope>
    <source>
        <strain evidence="9 11">NCTC13832</strain>
    </source>
</reference>
<evidence type="ECO:0000256" key="1">
    <source>
        <dbReference type="ARBA" id="ARBA00001933"/>
    </source>
</evidence>
<dbReference type="Gene3D" id="3.40.640.10">
    <property type="entry name" value="Type I PLP-dependent aspartate aminotransferase-like (Major domain)"/>
    <property type="match status" value="1"/>
</dbReference>
<dbReference type="AlphaFoldDB" id="A0A0D6XQ72"/>
<gene>
    <name evidence="9" type="primary">hisC_2</name>
    <name evidence="9" type="ORF">NCTC13832_02224</name>
    <name evidence="8" type="ORF">TP70_05615</name>
</gene>
<dbReference type="InterPro" id="IPR015424">
    <property type="entry name" value="PyrdxlP-dep_Trfase"/>
</dbReference>
<dbReference type="PANTHER" id="PTHR42885">
    <property type="entry name" value="HISTIDINOL-PHOSPHATE AMINOTRANSFERASE-RELATED"/>
    <property type="match status" value="1"/>
</dbReference>
<comment type="similarity">
    <text evidence="6">Belongs to the class-II pyridoxal-phosphate-dependent aminotransferase family.</text>
</comment>
<evidence type="ECO:0000313" key="8">
    <source>
        <dbReference type="EMBL" id="KIX90954.1"/>
    </source>
</evidence>
<evidence type="ECO:0000313" key="9">
    <source>
        <dbReference type="EMBL" id="SUM58474.1"/>
    </source>
</evidence>
<comment type="cofactor">
    <cofactor evidence="1 6">
        <name>pyridoxal 5'-phosphate</name>
        <dbReference type="ChEBI" id="CHEBI:597326"/>
    </cofactor>
</comment>
<reference evidence="8 10" key="1">
    <citation type="submission" date="2015-01" db="EMBL/GenBank/DDBJ databases">
        <authorList>
            <person name="Guo J."/>
        </authorList>
    </citation>
    <scope>NUCLEOTIDE SEQUENCE [LARGE SCALE GENOMIC DNA]</scope>
    <source>
        <strain evidence="8 10">DSM 22147</strain>
    </source>
</reference>
<name>A0A0D6XQ72_9STAP</name>
<keyword evidence="4 9" id="KW-0808">Transferase</keyword>
<dbReference type="RefSeq" id="WP_044360199.1">
    <property type="nucleotide sequence ID" value="NZ_JXWY01000033.1"/>
</dbReference>
<keyword evidence="10" id="KW-1185">Reference proteome</keyword>
<dbReference type="GO" id="GO:0030170">
    <property type="term" value="F:pyridoxal phosphate binding"/>
    <property type="evidence" value="ECO:0007669"/>
    <property type="project" value="InterPro"/>
</dbReference>
<dbReference type="Proteomes" id="UP000254100">
    <property type="component" value="Unassembled WGS sequence"/>
</dbReference>
<evidence type="ECO:0000256" key="2">
    <source>
        <dbReference type="ARBA" id="ARBA00015148"/>
    </source>
</evidence>
<dbReference type="EMBL" id="JXWY01000033">
    <property type="protein sequence ID" value="KIX90954.1"/>
    <property type="molecule type" value="Genomic_DNA"/>
</dbReference>
<evidence type="ECO:0000313" key="11">
    <source>
        <dbReference type="Proteomes" id="UP000254100"/>
    </source>
</evidence>
<evidence type="ECO:0000259" key="7">
    <source>
        <dbReference type="Pfam" id="PF00155"/>
    </source>
</evidence>
<dbReference type="InterPro" id="IPR015422">
    <property type="entry name" value="PyrdxlP-dep_Trfase_small"/>
</dbReference>
<dbReference type="SUPFAM" id="SSF53383">
    <property type="entry name" value="PLP-dependent transferases"/>
    <property type="match status" value="1"/>
</dbReference>
<evidence type="ECO:0000313" key="10">
    <source>
        <dbReference type="Proteomes" id="UP000032366"/>
    </source>
</evidence>
<accession>A0A0D6XQ72</accession>
<dbReference type="Proteomes" id="UP000032366">
    <property type="component" value="Unassembled WGS sequence"/>
</dbReference>
<dbReference type="EMBL" id="UHDT01000001">
    <property type="protein sequence ID" value="SUM58474.1"/>
    <property type="molecule type" value="Genomic_DNA"/>
</dbReference>
<dbReference type="Pfam" id="PF00155">
    <property type="entry name" value="Aminotran_1_2"/>
    <property type="match status" value="1"/>
</dbReference>
<dbReference type="CDD" id="cd00609">
    <property type="entry name" value="AAT_like"/>
    <property type="match status" value="1"/>
</dbReference>